<dbReference type="AlphaFoldDB" id="A0A811U7W0"/>
<feature type="compositionally biased region" description="Polar residues" evidence="1">
    <location>
        <begin position="963"/>
        <end position="977"/>
    </location>
</feature>
<feature type="region of interest" description="Disordered" evidence="1">
    <location>
        <begin position="407"/>
        <end position="480"/>
    </location>
</feature>
<organism evidence="3 4">
    <name type="scientific">Ceratitis capitata</name>
    <name type="common">Mediterranean fruit fly</name>
    <name type="synonym">Tephritis capitata</name>
    <dbReference type="NCBI Taxonomy" id="7213"/>
    <lineage>
        <taxon>Eukaryota</taxon>
        <taxon>Metazoa</taxon>
        <taxon>Ecdysozoa</taxon>
        <taxon>Arthropoda</taxon>
        <taxon>Hexapoda</taxon>
        <taxon>Insecta</taxon>
        <taxon>Pterygota</taxon>
        <taxon>Neoptera</taxon>
        <taxon>Endopterygota</taxon>
        <taxon>Diptera</taxon>
        <taxon>Brachycera</taxon>
        <taxon>Muscomorpha</taxon>
        <taxon>Tephritoidea</taxon>
        <taxon>Tephritidae</taxon>
        <taxon>Ceratitis</taxon>
        <taxon>Ceratitis</taxon>
    </lineage>
</organism>
<keyword evidence="2" id="KW-0812">Transmembrane</keyword>
<feature type="compositionally biased region" description="Polar residues" evidence="1">
    <location>
        <begin position="938"/>
        <end position="948"/>
    </location>
</feature>
<feature type="compositionally biased region" description="Basic and acidic residues" evidence="1">
    <location>
        <begin position="122"/>
        <end position="133"/>
    </location>
</feature>
<gene>
    <name evidence="3" type="ORF">CCAP1982_LOCUS3300</name>
</gene>
<feature type="compositionally biased region" description="Polar residues" evidence="1">
    <location>
        <begin position="531"/>
        <end position="541"/>
    </location>
</feature>
<keyword evidence="2" id="KW-1133">Transmembrane helix</keyword>
<keyword evidence="4" id="KW-1185">Reference proteome</keyword>
<feature type="region of interest" description="Disordered" evidence="1">
    <location>
        <begin position="211"/>
        <end position="237"/>
    </location>
</feature>
<accession>A0A811U7W0</accession>
<evidence type="ECO:0000256" key="2">
    <source>
        <dbReference type="SAM" id="Phobius"/>
    </source>
</evidence>
<feature type="region of interest" description="Disordered" evidence="1">
    <location>
        <begin position="938"/>
        <end position="987"/>
    </location>
</feature>
<dbReference type="OrthoDB" id="440385at2759"/>
<evidence type="ECO:0000313" key="4">
    <source>
        <dbReference type="Proteomes" id="UP000606786"/>
    </source>
</evidence>
<feature type="compositionally biased region" description="Polar residues" evidence="1">
    <location>
        <begin position="77"/>
        <end position="88"/>
    </location>
</feature>
<dbReference type="Proteomes" id="UP000606786">
    <property type="component" value="Unassembled WGS sequence"/>
</dbReference>
<keyword evidence="2" id="KW-0472">Membrane</keyword>
<protein>
    <submittedName>
        <fullName evidence="3">(Mediterranean fruit fly) hypothetical protein</fullName>
    </submittedName>
</protein>
<feature type="region of interest" description="Disordered" evidence="1">
    <location>
        <begin position="516"/>
        <end position="542"/>
    </location>
</feature>
<evidence type="ECO:0000313" key="3">
    <source>
        <dbReference type="EMBL" id="CAD6994560.1"/>
    </source>
</evidence>
<feature type="region of interest" description="Disordered" evidence="1">
    <location>
        <begin position="712"/>
        <end position="746"/>
    </location>
</feature>
<comment type="caution">
    <text evidence="3">The sequence shown here is derived from an EMBL/GenBank/DDBJ whole genome shotgun (WGS) entry which is preliminary data.</text>
</comment>
<dbReference type="EMBL" id="CAJHJT010000001">
    <property type="protein sequence ID" value="CAD6994560.1"/>
    <property type="molecule type" value="Genomic_DNA"/>
</dbReference>
<dbReference type="KEGG" id="ccat:101454852"/>
<feature type="transmembrane region" description="Helical" evidence="2">
    <location>
        <begin position="16"/>
        <end position="40"/>
    </location>
</feature>
<name>A0A811U7W0_CERCA</name>
<feature type="compositionally biased region" description="Polar residues" evidence="1">
    <location>
        <begin position="134"/>
        <end position="164"/>
    </location>
</feature>
<sequence>MKLKDNMVDVYGNATAFYYAVLLTINITLTAVMLMVACLWCKRQATKDDLGGLEGMVKMTNPDDIVVVKVAPTSESHTDLTVSGISNTDSEKRASTAAHRSLPDIPVVDGNGDNGSELYETVADKRLLEEGNDRNNSPTPSLKKQTSVSQHSSISQADDVSSPYSRVRNPPHDYAKVRNTEHPYAQVNPPSSSAAAAAAAVVAAGNSNNAIYSSQPPQVNGRISRNSNHSNASQNLNDSAPQVEIPAASAIAGMISASQDLPYMTPPITNQHFSGDSQDSSKGYTSISVREPLANILAQQPLKQTQRLAKLVRDASDSHYATVSDDSDETYAAIEDPNMRNNPNMLTDIYTSGSETYAQIQPMQMNSMVVSVEINNVSNNSSTHPNANANHENNAQAVEHNILSASHHHSGHNQMRPISDHATPIPPPVDSLRTAQKHSRQASSSSNNSSSICNLGSPKPEKRQANSPLPPTPKSNITSGRSSVISVIECGGGGGGGIVGELNLCGVLTADTNTTTTTTNATSTSAVDGSPQKNKSKSLSPSKDIEGMYAKVMKKNKLSHHSPSSQNNSPVMTRKYADHTAVSGASPLDIAAAELMEMHRGNAFTMQNNSSDNCRIRSNSYGAKDHGYETIPADGMHRATALENRKSDCYTSLMQKERPKEILQITNPPAAEIKPPLDTDVNSDKHYETIAVPLDITNNSDPGYETLRKQTKLITQSDPDNEKKSSDYDPNYEVLEGPKSAGLSDDGYAKINEKKRLDIDEDSTDGYSKVKGEDGATGGYSTIATDANHNYASIAETKQEMSGVSPDTEESDHYARIAEAPRIPQSASELPLGALHKPIVKLTENLSVVSTGTQDTLAITSPSSINSSLLGNSSTLSSTNALTGSNSTTSTVSSRQTPSTSSQYESLTGSETDPNYESVCYTNTERENSYERLQTEYTDTQLSSSSPMTPDELHHQQQHQQQKLTNSMPGHANNAQAKLTDDNSTSGSFATTATATATSSNATTTTTMVETVLSKITPTANGLVTAPHAKAGLTINKVQNTSELIAAADVVVDDYFQV</sequence>
<reference evidence="3" key="1">
    <citation type="submission" date="2020-11" db="EMBL/GenBank/DDBJ databases">
        <authorList>
            <person name="Whitehead M."/>
        </authorList>
    </citation>
    <scope>NUCLEOTIDE SEQUENCE</scope>
    <source>
        <strain evidence="3">EGII</strain>
    </source>
</reference>
<feature type="region of interest" description="Disordered" evidence="1">
    <location>
        <begin position="876"/>
        <end position="917"/>
    </location>
</feature>
<proteinExistence type="predicted"/>
<feature type="compositionally biased region" description="Polar residues" evidence="1">
    <location>
        <begin position="903"/>
        <end position="917"/>
    </location>
</feature>
<feature type="compositionally biased region" description="Low complexity" evidence="1">
    <location>
        <begin position="876"/>
        <end position="902"/>
    </location>
</feature>
<feature type="compositionally biased region" description="Low complexity" evidence="1">
    <location>
        <begin position="516"/>
        <end position="526"/>
    </location>
</feature>
<feature type="region of interest" description="Disordered" evidence="1">
    <location>
        <begin position="77"/>
        <end position="175"/>
    </location>
</feature>
<evidence type="ECO:0000256" key="1">
    <source>
        <dbReference type="SAM" id="MobiDB-lite"/>
    </source>
</evidence>